<dbReference type="GO" id="GO:0005886">
    <property type="term" value="C:plasma membrane"/>
    <property type="evidence" value="ECO:0007669"/>
    <property type="project" value="UniProtKB-SubCell"/>
</dbReference>
<evidence type="ECO:0000259" key="12">
    <source>
        <dbReference type="PROSITE" id="PS50109"/>
    </source>
</evidence>
<dbReference type="GO" id="GO:0016036">
    <property type="term" value="P:cellular response to phosphate starvation"/>
    <property type="evidence" value="ECO:0007669"/>
    <property type="project" value="TreeGrafter"/>
</dbReference>
<dbReference type="AlphaFoldDB" id="A0A5M9HZ30"/>
<gene>
    <name evidence="13" type="ORF">FNY66_11740</name>
</gene>
<keyword evidence="9" id="KW-0902">Two-component regulatory system</keyword>
<evidence type="ECO:0000256" key="4">
    <source>
        <dbReference type="ARBA" id="ARBA00022475"/>
    </source>
</evidence>
<reference evidence="13" key="1">
    <citation type="submission" date="2019-07" db="EMBL/GenBank/DDBJ databases">
        <authorList>
            <person name="Wongkuna S."/>
            <person name="Scaria J."/>
        </authorList>
    </citation>
    <scope>NUCLEOTIDE SEQUENCE [LARGE SCALE GENOMIC DNA]</scope>
    <source>
        <strain evidence="13">SW178</strain>
    </source>
</reference>
<keyword evidence="7 13" id="KW-0418">Kinase</keyword>
<dbReference type="Pfam" id="PF02518">
    <property type="entry name" value="HATPase_c"/>
    <property type="match status" value="1"/>
</dbReference>
<dbReference type="GO" id="GO:0004721">
    <property type="term" value="F:phosphoprotein phosphatase activity"/>
    <property type="evidence" value="ECO:0007669"/>
    <property type="project" value="TreeGrafter"/>
</dbReference>
<dbReference type="RefSeq" id="WP_150311270.1">
    <property type="nucleotide sequence ID" value="NZ_VMSO01000017.1"/>
</dbReference>
<keyword evidence="10 11" id="KW-0472">Membrane</keyword>
<evidence type="ECO:0000256" key="6">
    <source>
        <dbReference type="ARBA" id="ARBA00022692"/>
    </source>
</evidence>
<evidence type="ECO:0000256" key="9">
    <source>
        <dbReference type="ARBA" id="ARBA00023012"/>
    </source>
</evidence>
<evidence type="ECO:0000256" key="10">
    <source>
        <dbReference type="ARBA" id="ARBA00023136"/>
    </source>
</evidence>
<proteinExistence type="predicted"/>
<protein>
    <recommendedName>
        <fullName evidence="3">histidine kinase</fullName>
        <ecNumber evidence="3">2.7.13.3</ecNumber>
    </recommendedName>
</protein>
<dbReference type="EMBL" id="VMSO01000017">
    <property type="protein sequence ID" value="KAA8500749.1"/>
    <property type="molecule type" value="Genomic_DNA"/>
</dbReference>
<feature type="transmembrane region" description="Helical" evidence="11">
    <location>
        <begin position="40"/>
        <end position="59"/>
    </location>
</feature>
<evidence type="ECO:0000256" key="3">
    <source>
        <dbReference type="ARBA" id="ARBA00012438"/>
    </source>
</evidence>
<dbReference type="EC" id="2.7.13.3" evidence="3"/>
<feature type="transmembrane region" description="Helical" evidence="11">
    <location>
        <begin position="12"/>
        <end position="34"/>
    </location>
</feature>
<dbReference type="PANTHER" id="PTHR45453">
    <property type="entry name" value="PHOSPHATE REGULON SENSOR PROTEIN PHOR"/>
    <property type="match status" value="1"/>
</dbReference>
<keyword evidence="4" id="KW-1003">Cell membrane</keyword>
<dbReference type="GO" id="GO:0000155">
    <property type="term" value="F:phosphorelay sensor kinase activity"/>
    <property type="evidence" value="ECO:0007669"/>
    <property type="project" value="TreeGrafter"/>
</dbReference>
<dbReference type="InterPro" id="IPR050351">
    <property type="entry name" value="BphY/WalK/GraS-like"/>
</dbReference>
<evidence type="ECO:0000313" key="14">
    <source>
        <dbReference type="Proteomes" id="UP000322025"/>
    </source>
</evidence>
<organism evidence="13 14">
    <name type="scientific">Mediterraneibacter catenae</name>
    <dbReference type="NCBI Taxonomy" id="2594882"/>
    <lineage>
        <taxon>Bacteria</taxon>
        <taxon>Bacillati</taxon>
        <taxon>Bacillota</taxon>
        <taxon>Clostridia</taxon>
        <taxon>Lachnospirales</taxon>
        <taxon>Lachnospiraceae</taxon>
        <taxon>Mediterraneibacter</taxon>
    </lineage>
</organism>
<evidence type="ECO:0000256" key="11">
    <source>
        <dbReference type="SAM" id="Phobius"/>
    </source>
</evidence>
<feature type="domain" description="Histidine kinase" evidence="12">
    <location>
        <begin position="124"/>
        <end position="326"/>
    </location>
</feature>
<keyword evidence="5" id="KW-0808">Transferase</keyword>
<dbReference type="PROSITE" id="PS50109">
    <property type="entry name" value="HIS_KIN"/>
    <property type="match status" value="1"/>
</dbReference>
<evidence type="ECO:0000313" key="13">
    <source>
        <dbReference type="EMBL" id="KAA8500749.1"/>
    </source>
</evidence>
<dbReference type="SUPFAM" id="SSF55874">
    <property type="entry name" value="ATPase domain of HSP90 chaperone/DNA topoisomerase II/histidine kinase"/>
    <property type="match status" value="1"/>
</dbReference>
<accession>A0A5M9HZ30</accession>
<dbReference type="InterPro" id="IPR003594">
    <property type="entry name" value="HATPase_dom"/>
</dbReference>
<comment type="subcellular location">
    <subcellularLocation>
        <location evidence="2">Cell membrane</location>
        <topology evidence="2">Multi-pass membrane protein</topology>
    </subcellularLocation>
</comment>
<sequence length="330" mass="37727">MKQFFRYLYDCRYVWLWALLSGAVFSIVFALYGIPAGAVGYPLLMSAIFGLIFLVLGFLRYRKKHLGLNSLNPEEAPCAEYLPRADSLTERDYQTLVFREEAANRAGKEAWDSARKDMNDYYAAWVHQIKAPIAVMRVMLQQTDTQENRELAAELFRIEQYVEMALCYVRLGEGSSDLVIQEYDLDDIIRKAVRKFAGQFIRRKIRLVYNGTDVRVLTDEKWLLFIIEQLLSNAVKYTPEGGTVTITVDDKKQLVVTDTGIGISKEDLPRIFEKGYTGYNGRLDKKSTGIGLYLCRTAADKLGHRLLAQSEPGKGSRFIVDLDMYPFQAE</sequence>
<evidence type="ECO:0000256" key="7">
    <source>
        <dbReference type="ARBA" id="ARBA00022777"/>
    </source>
</evidence>
<keyword evidence="6 11" id="KW-0812">Transmembrane</keyword>
<evidence type="ECO:0000256" key="5">
    <source>
        <dbReference type="ARBA" id="ARBA00022679"/>
    </source>
</evidence>
<dbReference type="InterPro" id="IPR036890">
    <property type="entry name" value="HATPase_C_sf"/>
</dbReference>
<dbReference type="InterPro" id="IPR004358">
    <property type="entry name" value="Sig_transdc_His_kin-like_C"/>
</dbReference>
<evidence type="ECO:0000256" key="8">
    <source>
        <dbReference type="ARBA" id="ARBA00022989"/>
    </source>
</evidence>
<name>A0A5M9HZ30_9FIRM</name>
<dbReference type="PANTHER" id="PTHR45453:SF2">
    <property type="entry name" value="HISTIDINE KINASE"/>
    <property type="match status" value="1"/>
</dbReference>
<evidence type="ECO:0000256" key="2">
    <source>
        <dbReference type="ARBA" id="ARBA00004651"/>
    </source>
</evidence>
<dbReference type="OrthoDB" id="9780487at2"/>
<keyword evidence="8 11" id="KW-1133">Transmembrane helix</keyword>
<keyword evidence="14" id="KW-1185">Reference proteome</keyword>
<evidence type="ECO:0000256" key="1">
    <source>
        <dbReference type="ARBA" id="ARBA00000085"/>
    </source>
</evidence>
<dbReference type="PRINTS" id="PR00344">
    <property type="entry name" value="BCTRLSENSOR"/>
</dbReference>
<dbReference type="Proteomes" id="UP000322025">
    <property type="component" value="Unassembled WGS sequence"/>
</dbReference>
<dbReference type="InterPro" id="IPR005467">
    <property type="entry name" value="His_kinase_dom"/>
</dbReference>
<dbReference type="Gene3D" id="3.30.565.10">
    <property type="entry name" value="Histidine kinase-like ATPase, C-terminal domain"/>
    <property type="match status" value="1"/>
</dbReference>
<dbReference type="SMART" id="SM00387">
    <property type="entry name" value="HATPase_c"/>
    <property type="match status" value="1"/>
</dbReference>
<comment type="catalytic activity">
    <reaction evidence="1">
        <text>ATP + protein L-histidine = ADP + protein N-phospho-L-histidine.</text>
        <dbReference type="EC" id="2.7.13.3"/>
    </reaction>
</comment>
<comment type="caution">
    <text evidence="13">The sequence shown here is derived from an EMBL/GenBank/DDBJ whole genome shotgun (WGS) entry which is preliminary data.</text>
</comment>